<accession>A0A6M3L206</accession>
<protein>
    <submittedName>
        <fullName evidence="1">Uncharacterized protein</fullName>
    </submittedName>
</protein>
<dbReference type="AlphaFoldDB" id="A0A6M3L206"/>
<gene>
    <name evidence="1" type="ORF">MM415B03003_0005</name>
</gene>
<name>A0A6M3L206_9ZZZZ</name>
<organism evidence="1">
    <name type="scientific">viral metagenome</name>
    <dbReference type="NCBI Taxonomy" id="1070528"/>
    <lineage>
        <taxon>unclassified sequences</taxon>
        <taxon>metagenomes</taxon>
        <taxon>organismal metagenomes</taxon>
    </lineage>
</organism>
<dbReference type="EMBL" id="MT142702">
    <property type="protein sequence ID" value="QJA87388.1"/>
    <property type="molecule type" value="Genomic_DNA"/>
</dbReference>
<sequence>MDKLREGQLRVWWIRQVPNEPLYFPVDTIDDAIKRLKMLEHSDLANPLIETNAGGLEIVEDGEWTEFYNDEGEDINSIMEDNNG</sequence>
<reference evidence="1" key="1">
    <citation type="submission" date="2020-03" db="EMBL/GenBank/DDBJ databases">
        <title>The deep terrestrial virosphere.</title>
        <authorList>
            <person name="Holmfeldt K."/>
            <person name="Nilsson E."/>
            <person name="Simone D."/>
            <person name="Lopez-Fernandez M."/>
            <person name="Wu X."/>
            <person name="de Brujin I."/>
            <person name="Lundin D."/>
            <person name="Andersson A."/>
            <person name="Bertilsson S."/>
            <person name="Dopson M."/>
        </authorList>
    </citation>
    <scope>NUCLEOTIDE SEQUENCE</scope>
    <source>
        <strain evidence="1">MM415B03003</strain>
    </source>
</reference>
<evidence type="ECO:0000313" key="1">
    <source>
        <dbReference type="EMBL" id="QJA87388.1"/>
    </source>
</evidence>
<proteinExistence type="predicted"/>